<gene>
    <name evidence="4" type="ORF">METZ01_LOCUS124183</name>
</gene>
<protein>
    <recommendedName>
        <fullName evidence="3">Phospholipid/glycerol acyltransferase domain-containing protein</fullName>
    </recommendedName>
</protein>
<organism evidence="4">
    <name type="scientific">marine metagenome</name>
    <dbReference type="NCBI Taxonomy" id="408172"/>
    <lineage>
        <taxon>unclassified sequences</taxon>
        <taxon>metagenomes</taxon>
        <taxon>ecological metagenomes</taxon>
    </lineage>
</organism>
<keyword evidence="1" id="KW-0808">Transferase</keyword>
<evidence type="ECO:0000256" key="1">
    <source>
        <dbReference type="ARBA" id="ARBA00022679"/>
    </source>
</evidence>
<dbReference type="PANTHER" id="PTHR10434">
    <property type="entry name" value="1-ACYL-SN-GLYCEROL-3-PHOSPHATE ACYLTRANSFERASE"/>
    <property type="match status" value="1"/>
</dbReference>
<proteinExistence type="predicted"/>
<feature type="domain" description="Phospholipid/glycerol acyltransferase" evidence="3">
    <location>
        <begin position="41"/>
        <end position="154"/>
    </location>
</feature>
<dbReference type="SUPFAM" id="SSF69593">
    <property type="entry name" value="Glycerol-3-phosphate (1)-acyltransferase"/>
    <property type="match status" value="1"/>
</dbReference>
<dbReference type="EMBL" id="UINC01017261">
    <property type="protein sequence ID" value="SVA71329.1"/>
    <property type="molecule type" value="Genomic_DNA"/>
</dbReference>
<dbReference type="GO" id="GO:0003841">
    <property type="term" value="F:1-acylglycerol-3-phosphate O-acyltransferase activity"/>
    <property type="evidence" value="ECO:0007669"/>
    <property type="project" value="TreeGrafter"/>
</dbReference>
<evidence type="ECO:0000256" key="2">
    <source>
        <dbReference type="ARBA" id="ARBA00023315"/>
    </source>
</evidence>
<dbReference type="InterPro" id="IPR002123">
    <property type="entry name" value="Plipid/glycerol_acylTrfase"/>
</dbReference>
<dbReference type="SMART" id="SM00563">
    <property type="entry name" value="PlsC"/>
    <property type="match status" value="1"/>
</dbReference>
<dbReference type="Pfam" id="PF01553">
    <property type="entry name" value="Acyltransferase"/>
    <property type="match status" value="1"/>
</dbReference>
<keyword evidence="2" id="KW-0012">Acyltransferase</keyword>
<dbReference type="PANTHER" id="PTHR10434:SF11">
    <property type="entry name" value="1-ACYL-SN-GLYCEROL-3-PHOSPHATE ACYLTRANSFERASE"/>
    <property type="match status" value="1"/>
</dbReference>
<dbReference type="AlphaFoldDB" id="A0A381Y2N9"/>
<sequence>MTLDAVAAAAISRAHRRVDRLLRLMLRIDVDQLTTPTLGPTIYACNHRSLADVFLASSTFHIWGRPIRPLVAASYFDRPGIGRLLREMRSIPVSGTEAIDLAREALESGWSIAIMPEGRVVPREEWTETGVGRARPGIGRLALDTGLPVVVSGASGTEQFWPPGRMLPRLTPWKRFPVALRSEHLGPLTGHRARDVTDLVMAAMVRCVENAEAVTGIPRPTQRTLQ</sequence>
<accession>A0A381Y2N9</accession>
<dbReference type="GO" id="GO:0006654">
    <property type="term" value="P:phosphatidic acid biosynthetic process"/>
    <property type="evidence" value="ECO:0007669"/>
    <property type="project" value="TreeGrafter"/>
</dbReference>
<dbReference type="GO" id="GO:0005886">
    <property type="term" value="C:plasma membrane"/>
    <property type="evidence" value="ECO:0007669"/>
    <property type="project" value="TreeGrafter"/>
</dbReference>
<evidence type="ECO:0000259" key="3">
    <source>
        <dbReference type="SMART" id="SM00563"/>
    </source>
</evidence>
<evidence type="ECO:0000313" key="4">
    <source>
        <dbReference type="EMBL" id="SVA71329.1"/>
    </source>
</evidence>
<name>A0A381Y2N9_9ZZZZ</name>
<dbReference type="CDD" id="cd07989">
    <property type="entry name" value="LPLAT_AGPAT-like"/>
    <property type="match status" value="1"/>
</dbReference>
<reference evidence="4" key="1">
    <citation type="submission" date="2018-05" db="EMBL/GenBank/DDBJ databases">
        <authorList>
            <person name="Lanie J.A."/>
            <person name="Ng W.-L."/>
            <person name="Kazmierczak K.M."/>
            <person name="Andrzejewski T.M."/>
            <person name="Davidsen T.M."/>
            <person name="Wayne K.J."/>
            <person name="Tettelin H."/>
            <person name="Glass J.I."/>
            <person name="Rusch D."/>
            <person name="Podicherti R."/>
            <person name="Tsui H.-C.T."/>
            <person name="Winkler M.E."/>
        </authorList>
    </citation>
    <scope>NUCLEOTIDE SEQUENCE</scope>
</reference>